<name>A0A562V4I0_9ACTN</name>
<gene>
    <name evidence="1" type="ORF">LX16_3563</name>
</gene>
<comment type="caution">
    <text evidence="1">The sequence shown here is derived from an EMBL/GenBank/DDBJ whole genome shotgun (WGS) entry which is preliminary data.</text>
</comment>
<proteinExistence type="predicted"/>
<keyword evidence="2" id="KW-1185">Reference proteome</keyword>
<protein>
    <submittedName>
        <fullName evidence="1">Uncharacterized protein</fullName>
    </submittedName>
</protein>
<sequence>MDSRHGTEEILRRAGQALERRRADAKRLAESAAAWCGDGLTIPPMPIRQ</sequence>
<evidence type="ECO:0000313" key="2">
    <source>
        <dbReference type="Proteomes" id="UP000321617"/>
    </source>
</evidence>
<organism evidence="1 2">
    <name type="scientific">Stackebrandtia albiflava</name>
    <dbReference type="NCBI Taxonomy" id="406432"/>
    <lineage>
        <taxon>Bacteria</taxon>
        <taxon>Bacillati</taxon>
        <taxon>Actinomycetota</taxon>
        <taxon>Actinomycetes</taxon>
        <taxon>Glycomycetales</taxon>
        <taxon>Glycomycetaceae</taxon>
        <taxon>Stackebrandtia</taxon>
    </lineage>
</organism>
<reference evidence="1 2" key="1">
    <citation type="journal article" date="2013" name="Stand. Genomic Sci.">
        <title>Genomic Encyclopedia of Type Strains, Phase I: The one thousand microbial genomes (KMG-I) project.</title>
        <authorList>
            <person name="Kyrpides N.C."/>
            <person name="Woyke T."/>
            <person name="Eisen J.A."/>
            <person name="Garrity G."/>
            <person name="Lilburn T.G."/>
            <person name="Beck B.J."/>
            <person name="Whitman W.B."/>
            <person name="Hugenholtz P."/>
            <person name="Klenk H.P."/>
        </authorList>
    </citation>
    <scope>NUCLEOTIDE SEQUENCE [LARGE SCALE GENOMIC DNA]</scope>
    <source>
        <strain evidence="1 2">DSM 45044</strain>
    </source>
</reference>
<dbReference type="Proteomes" id="UP000321617">
    <property type="component" value="Unassembled WGS sequence"/>
</dbReference>
<dbReference type="EMBL" id="VLLL01000006">
    <property type="protein sequence ID" value="TWJ12799.1"/>
    <property type="molecule type" value="Genomic_DNA"/>
</dbReference>
<accession>A0A562V4I0</accession>
<dbReference type="AlphaFoldDB" id="A0A562V4I0"/>
<evidence type="ECO:0000313" key="1">
    <source>
        <dbReference type="EMBL" id="TWJ12799.1"/>
    </source>
</evidence>